<comment type="caution">
    <text evidence="1">The sequence shown here is derived from an EMBL/GenBank/DDBJ whole genome shotgun (WGS) entry which is preliminary data.</text>
</comment>
<dbReference type="EMBL" id="BAABCR010000003">
    <property type="protein sequence ID" value="GAA4022498.1"/>
    <property type="molecule type" value="Genomic_DNA"/>
</dbReference>
<dbReference type="Proteomes" id="UP001500968">
    <property type="component" value="Unassembled WGS sequence"/>
</dbReference>
<evidence type="ECO:0000313" key="1">
    <source>
        <dbReference type="EMBL" id="GAA4022498.1"/>
    </source>
</evidence>
<gene>
    <name evidence="1" type="ORF">GCM10022386_01750</name>
</gene>
<evidence type="ECO:0000313" key="2">
    <source>
        <dbReference type="Proteomes" id="UP001500968"/>
    </source>
</evidence>
<name>A0ABP7TA05_9FLAO</name>
<organism evidence="1 2">
    <name type="scientific">Flavobacterium cheonhonense</name>
    <dbReference type="NCBI Taxonomy" id="706185"/>
    <lineage>
        <taxon>Bacteria</taxon>
        <taxon>Pseudomonadati</taxon>
        <taxon>Bacteroidota</taxon>
        <taxon>Flavobacteriia</taxon>
        <taxon>Flavobacteriales</taxon>
        <taxon>Flavobacteriaceae</taxon>
        <taxon>Flavobacterium</taxon>
    </lineage>
</organism>
<reference evidence="2" key="1">
    <citation type="journal article" date="2019" name="Int. J. Syst. Evol. Microbiol.">
        <title>The Global Catalogue of Microorganisms (GCM) 10K type strain sequencing project: providing services to taxonomists for standard genome sequencing and annotation.</title>
        <authorList>
            <consortium name="The Broad Institute Genomics Platform"/>
            <consortium name="The Broad Institute Genome Sequencing Center for Infectious Disease"/>
            <person name="Wu L."/>
            <person name="Ma J."/>
        </authorList>
    </citation>
    <scope>NUCLEOTIDE SEQUENCE [LARGE SCALE GENOMIC DNA]</scope>
    <source>
        <strain evidence="2">JCM 17064</strain>
    </source>
</reference>
<accession>A0ABP7TA05</accession>
<keyword evidence="2" id="KW-1185">Reference proteome</keyword>
<evidence type="ECO:0008006" key="3">
    <source>
        <dbReference type="Google" id="ProtNLM"/>
    </source>
</evidence>
<proteinExistence type="predicted"/>
<protein>
    <recommendedName>
        <fullName evidence="3">TIR domain-containing protein</fullName>
    </recommendedName>
</protein>
<dbReference type="RefSeq" id="WP_324691946.1">
    <property type="nucleotide sequence ID" value="NZ_BAABCR010000003.1"/>
</dbReference>
<sequence>MQNSIFISYNPLSAKEKQLAEGLFRQGRQNGYFIYLPERNSLKNLSSVTKSNIDISDWFIIFSTAQLSETVMEEINYALKTKDSSHIIVVYSKHIGKNIQFQNITPIEVFIDTYDLNSIEKFKTDIIDKISAVNKKATEQKRKQTEDNETALKVILGIGAAALLLSALTSSKKS</sequence>